<feature type="compositionally biased region" description="Low complexity" evidence="1">
    <location>
        <begin position="139"/>
        <end position="148"/>
    </location>
</feature>
<gene>
    <name evidence="2" type="ORF">C2845_PM09G08110</name>
</gene>
<name>A0A3L6RWU0_PANMI</name>
<protein>
    <submittedName>
        <fullName evidence="2">Uncharacterized protein</fullName>
    </submittedName>
</protein>
<keyword evidence="3" id="KW-1185">Reference proteome</keyword>
<dbReference type="Proteomes" id="UP000275267">
    <property type="component" value="Unassembled WGS sequence"/>
</dbReference>
<feature type="compositionally biased region" description="Polar residues" evidence="1">
    <location>
        <begin position="91"/>
        <end position="101"/>
    </location>
</feature>
<proteinExistence type="predicted"/>
<dbReference type="EMBL" id="PQIB02000006">
    <property type="protein sequence ID" value="RLN11444.1"/>
    <property type="molecule type" value="Genomic_DNA"/>
</dbReference>
<feature type="compositionally biased region" description="Low complexity" evidence="1">
    <location>
        <begin position="121"/>
        <end position="131"/>
    </location>
</feature>
<feature type="region of interest" description="Disordered" evidence="1">
    <location>
        <begin position="1"/>
        <end position="154"/>
    </location>
</feature>
<evidence type="ECO:0000313" key="3">
    <source>
        <dbReference type="Proteomes" id="UP000275267"/>
    </source>
</evidence>
<sequence length="179" mass="18124">MSVSSSASELAAMPQAPVSSGLRRWPDLALRRRPPAEAAGADGDAQGGLDGAPTAAAHRGLPPASMCRGSGGQARAVSARWERCRELASPSLLQRSTSTGTRRPASSRDRERSGGGEGCKAVARVAVRGGPAPRPPSRAPAAADAGAGSNNWRRGGAGKGIALLLYSARNSGPVSRPLV</sequence>
<accession>A0A3L6RWU0</accession>
<comment type="caution">
    <text evidence="2">The sequence shown here is derived from an EMBL/GenBank/DDBJ whole genome shotgun (WGS) entry which is preliminary data.</text>
</comment>
<evidence type="ECO:0000313" key="2">
    <source>
        <dbReference type="EMBL" id="RLN11444.1"/>
    </source>
</evidence>
<evidence type="ECO:0000256" key="1">
    <source>
        <dbReference type="SAM" id="MobiDB-lite"/>
    </source>
</evidence>
<dbReference type="AlphaFoldDB" id="A0A3L6RWU0"/>
<organism evidence="2 3">
    <name type="scientific">Panicum miliaceum</name>
    <name type="common">Proso millet</name>
    <name type="synonym">Broomcorn millet</name>
    <dbReference type="NCBI Taxonomy" id="4540"/>
    <lineage>
        <taxon>Eukaryota</taxon>
        <taxon>Viridiplantae</taxon>
        <taxon>Streptophyta</taxon>
        <taxon>Embryophyta</taxon>
        <taxon>Tracheophyta</taxon>
        <taxon>Spermatophyta</taxon>
        <taxon>Magnoliopsida</taxon>
        <taxon>Liliopsida</taxon>
        <taxon>Poales</taxon>
        <taxon>Poaceae</taxon>
        <taxon>PACMAD clade</taxon>
        <taxon>Panicoideae</taxon>
        <taxon>Panicodae</taxon>
        <taxon>Paniceae</taxon>
        <taxon>Panicinae</taxon>
        <taxon>Panicum</taxon>
        <taxon>Panicum sect. Panicum</taxon>
    </lineage>
</organism>
<reference evidence="3" key="1">
    <citation type="journal article" date="2019" name="Nat. Commun.">
        <title>The genome of broomcorn millet.</title>
        <authorList>
            <person name="Zou C."/>
            <person name="Miki D."/>
            <person name="Li D."/>
            <person name="Tang Q."/>
            <person name="Xiao L."/>
            <person name="Rajput S."/>
            <person name="Deng P."/>
            <person name="Jia W."/>
            <person name="Huang R."/>
            <person name="Zhang M."/>
            <person name="Sun Y."/>
            <person name="Hu J."/>
            <person name="Fu X."/>
            <person name="Schnable P.S."/>
            <person name="Li F."/>
            <person name="Zhang H."/>
            <person name="Feng B."/>
            <person name="Zhu X."/>
            <person name="Liu R."/>
            <person name="Schnable J.C."/>
            <person name="Zhu J.-K."/>
            <person name="Zhang H."/>
        </authorList>
    </citation>
    <scope>NUCLEOTIDE SEQUENCE [LARGE SCALE GENOMIC DNA]</scope>
</reference>